<dbReference type="EMBL" id="JBHTIR010000604">
    <property type="protein sequence ID" value="MFD0851583.1"/>
    <property type="molecule type" value="Genomic_DNA"/>
</dbReference>
<dbReference type="Proteomes" id="UP001597083">
    <property type="component" value="Unassembled WGS sequence"/>
</dbReference>
<feature type="non-terminal residue" evidence="1">
    <location>
        <position position="77"/>
    </location>
</feature>
<gene>
    <name evidence="1" type="ORF">ACFQ07_05100</name>
</gene>
<protein>
    <submittedName>
        <fullName evidence="1">ATPase</fullName>
    </submittedName>
</protein>
<name>A0ABW3CD27_9ACTN</name>
<sequence length="77" mass="8789">MSDDLLRAPAEVKFAEELDYLESVDDGPKPFAWRLSPRMVRLFVLGSERSDGLDREIGQKWFGDRSFVERAIVTLAS</sequence>
<comment type="caution">
    <text evidence="1">The sequence shown here is derived from an EMBL/GenBank/DDBJ whole genome shotgun (WGS) entry which is preliminary data.</text>
</comment>
<evidence type="ECO:0000313" key="2">
    <source>
        <dbReference type="Proteomes" id="UP001597083"/>
    </source>
</evidence>
<keyword evidence="2" id="KW-1185">Reference proteome</keyword>
<accession>A0ABW3CD27</accession>
<organism evidence="1 2">
    <name type="scientific">Actinomadura adrarensis</name>
    <dbReference type="NCBI Taxonomy" id="1819600"/>
    <lineage>
        <taxon>Bacteria</taxon>
        <taxon>Bacillati</taxon>
        <taxon>Actinomycetota</taxon>
        <taxon>Actinomycetes</taxon>
        <taxon>Streptosporangiales</taxon>
        <taxon>Thermomonosporaceae</taxon>
        <taxon>Actinomadura</taxon>
    </lineage>
</organism>
<evidence type="ECO:0000313" key="1">
    <source>
        <dbReference type="EMBL" id="MFD0851583.1"/>
    </source>
</evidence>
<reference evidence="2" key="1">
    <citation type="journal article" date="2019" name="Int. J. Syst. Evol. Microbiol.">
        <title>The Global Catalogue of Microorganisms (GCM) 10K type strain sequencing project: providing services to taxonomists for standard genome sequencing and annotation.</title>
        <authorList>
            <consortium name="The Broad Institute Genomics Platform"/>
            <consortium name="The Broad Institute Genome Sequencing Center for Infectious Disease"/>
            <person name="Wu L."/>
            <person name="Ma J."/>
        </authorList>
    </citation>
    <scope>NUCLEOTIDE SEQUENCE [LARGE SCALE GENOMIC DNA]</scope>
    <source>
        <strain evidence="2">JCM 31696</strain>
    </source>
</reference>
<proteinExistence type="predicted"/>